<proteinExistence type="predicted"/>
<evidence type="ECO:0000256" key="1">
    <source>
        <dbReference type="SAM" id="MobiDB-lite"/>
    </source>
</evidence>
<reference evidence="3" key="1">
    <citation type="submission" date="2021-03" db="EMBL/GenBank/DDBJ databases">
        <title>Draft genome sequence of rust myrtle Austropuccinia psidii MF-1, a brazilian biotype.</title>
        <authorList>
            <person name="Quecine M.C."/>
            <person name="Pachon D.M.R."/>
            <person name="Bonatelli M.L."/>
            <person name="Correr F.H."/>
            <person name="Franceschini L.M."/>
            <person name="Leite T.F."/>
            <person name="Margarido G.R.A."/>
            <person name="Almeida C.A."/>
            <person name="Ferrarezi J.A."/>
            <person name="Labate C.A."/>
        </authorList>
    </citation>
    <scope>NUCLEOTIDE SEQUENCE</scope>
    <source>
        <strain evidence="3">MF-1</strain>
    </source>
</reference>
<evidence type="ECO:0000313" key="3">
    <source>
        <dbReference type="EMBL" id="MBW0557953.1"/>
    </source>
</evidence>
<keyword evidence="2" id="KW-0472">Membrane</keyword>
<feature type="transmembrane region" description="Helical" evidence="2">
    <location>
        <begin position="85"/>
        <end position="105"/>
    </location>
</feature>
<protein>
    <submittedName>
        <fullName evidence="3">Uncharacterized protein</fullName>
    </submittedName>
</protein>
<comment type="caution">
    <text evidence="3">The sequence shown here is derived from an EMBL/GenBank/DDBJ whole genome shotgun (WGS) entry which is preliminary data.</text>
</comment>
<keyword evidence="2" id="KW-0812">Transmembrane</keyword>
<accession>A0A9Q3J9B4</accession>
<dbReference type="AlphaFoldDB" id="A0A9Q3J9B4"/>
<dbReference type="EMBL" id="AVOT02066047">
    <property type="protein sequence ID" value="MBW0557953.1"/>
    <property type="molecule type" value="Genomic_DNA"/>
</dbReference>
<keyword evidence="2" id="KW-1133">Transmembrane helix</keyword>
<feature type="non-terminal residue" evidence="3">
    <location>
        <position position="1"/>
    </location>
</feature>
<dbReference type="Proteomes" id="UP000765509">
    <property type="component" value="Unassembled WGS sequence"/>
</dbReference>
<sequence>MEVCDCPQCIEFDFTDQNGKKTRGVLVSQRTRNRHWAKHCQSVQLLSNIISKTTLSDHSKSKEGQNPSDQSHESSKPDHCTENSFGELYCLLLFFIAWLYVVGGMSREKCQVARRYLIYIVNLSRRLNNTILYDYQQSPAWEVLYPQSHKIQNSTKLELAFSLFTDWFNPLSNKAAGKQVSLGVLALNCLNLPPTSRWKMHNTFLSGLVPEPTQPNMVTINNILKVFVDEIALLDEGIMIQTPRYPKGRKVAVRLGCLIGDLVANHKVAGFASHLATRFCSWCKCSKANIQQLKLGRLRQKRIAKDCSHQFKDLRNEMERTRMVKKTGIR</sequence>
<organism evidence="3 4">
    <name type="scientific">Austropuccinia psidii MF-1</name>
    <dbReference type="NCBI Taxonomy" id="1389203"/>
    <lineage>
        <taxon>Eukaryota</taxon>
        <taxon>Fungi</taxon>
        <taxon>Dikarya</taxon>
        <taxon>Basidiomycota</taxon>
        <taxon>Pucciniomycotina</taxon>
        <taxon>Pucciniomycetes</taxon>
        <taxon>Pucciniales</taxon>
        <taxon>Sphaerophragmiaceae</taxon>
        <taxon>Austropuccinia</taxon>
    </lineage>
</organism>
<gene>
    <name evidence="3" type="ORF">O181_097668</name>
</gene>
<dbReference type="OrthoDB" id="2555844at2759"/>
<evidence type="ECO:0000313" key="4">
    <source>
        <dbReference type="Proteomes" id="UP000765509"/>
    </source>
</evidence>
<name>A0A9Q3J9B4_9BASI</name>
<evidence type="ECO:0000256" key="2">
    <source>
        <dbReference type="SAM" id="Phobius"/>
    </source>
</evidence>
<keyword evidence="4" id="KW-1185">Reference proteome</keyword>
<feature type="region of interest" description="Disordered" evidence="1">
    <location>
        <begin position="57"/>
        <end position="78"/>
    </location>
</feature>